<accession>A0A8J5RIY0</accession>
<evidence type="ECO:0000313" key="2">
    <source>
        <dbReference type="Proteomes" id="UP000729402"/>
    </source>
</evidence>
<proteinExistence type="predicted"/>
<reference evidence="1" key="1">
    <citation type="journal article" date="2021" name="bioRxiv">
        <title>Whole Genome Assembly and Annotation of Northern Wild Rice, Zizania palustris L., Supports a Whole Genome Duplication in the Zizania Genus.</title>
        <authorList>
            <person name="Haas M."/>
            <person name="Kono T."/>
            <person name="Macchietto M."/>
            <person name="Millas R."/>
            <person name="McGilp L."/>
            <person name="Shao M."/>
            <person name="Duquette J."/>
            <person name="Hirsch C.N."/>
            <person name="Kimball J."/>
        </authorList>
    </citation>
    <scope>NUCLEOTIDE SEQUENCE</scope>
    <source>
        <tissue evidence="1">Fresh leaf tissue</tissue>
    </source>
</reference>
<evidence type="ECO:0000313" key="1">
    <source>
        <dbReference type="EMBL" id="KAG8046664.1"/>
    </source>
</evidence>
<sequence>MPRDHRANCSRNGDEHDFFYAAQLRDLDVLGALLATNASLAHRATLYDHLSVLHIATANGSIKTSLMIVAMHSKIDCVLKLL</sequence>
<organism evidence="1 2">
    <name type="scientific">Zizania palustris</name>
    <name type="common">Northern wild rice</name>
    <dbReference type="NCBI Taxonomy" id="103762"/>
    <lineage>
        <taxon>Eukaryota</taxon>
        <taxon>Viridiplantae</taxon>
        <taxon>Streptophyta</taxon>
        <taxon>Embryophyta</taxon>
        <taxon>Tracheophyta</taxon>
        <taxon>Spermatophyta</taxon>
        <taxon>Magnoliopsida</taxon>
        <taxon>Liliopsida</taxon>
        <taxon>Poales</taxon>
        <taxon>Poaceae</taxon>
        <taxon>BOP clade</taxon>
        <taxon>Oryzoideae</taxon>
        <taxon>Oryzeae</taxon>
        <taxon>Zizaniinae</taxon>
        <taxon>Zizania</taxon>
    </lineage>
</organism>
<reference evidence="1" key="2">
    <citation type="submission" date="2021-02" db="EMBL/GenBank/DDBJ databases">
        <authorList>
            <person name="Kimball J.A."/>
            <person name="Haas M.W."/>
            <person name="Macchietto M."/>
            <person name="Kono T."/>
            <person name="Duquette J."/>
            <person name="Shao M."/>
        </authorList>
    </citation>
    <scope>NUCLEOTIDE SEQUENCE</scope>
    <source>
        <tissue evidence="1">Fresh leaf tissue</tissue>
    </source>
</reference>
<gene>
    <name evidence="1" type="ORF">GUJ93_ZPchr0008g12864</name>
</gene>
<comment type="caution">
    <text evidence="1">The sequence shown here is derived from an EMBL/GenBank/DDBJ whole genome shotgun (WGS) entry which is preliminary data.</text>
</comment>
<dbReference type="EMBL" id="JAAALK010000290">
    <property type="protein sequence ID" value="KAG8046664.1"/>
    <property type="molecule type" value="Genomic_DNA"/>
</dbReference>
<dbReference type="AlphaFoldDB" id="A0A8J5RIY0"/>
<dbReference type="Proteomes" id="UP000729402">
    <property type="component" value="Unassembled WGS sequence"/>
</dbReference>
<protein>
    <submittedName>
        <fullName evidence="1">Uncharacterized protein</fullName>
    </submittedName>
</protein>
<dbReference type="OrthoDB" id="4772757at2759"/>
<name>A0A8J5RIY0_ZIZPA</name>
<keyword evidence="2" id="KW-1185">Reference proteome</keyword>